<gene>
    <name evidence="3" type="ORF">IAA55_00125</name>
</gene>
<dbReference type="EMBL" id="DVHM01000004">
    <property type="protein sequence ID" value="HIR69671.1"/>
    <property type="molecule type" value="Genomic_DNA"/>
</dbReference>
<feature type="transmembrane region" description="Helical" evidence="2">
    <location>
        <begin position="96"/>
        <end position="116"/>
    </location>
</feature>
<dbReference type="Pfam" id="PF13347">
    <property type="entry name" value="MFS_2"/>
    <property type="match status" value="1"/>
</dbReference>
<keyword evidence="1" id="KW-0175">Coiled coil</keyword>
<evidence type="ECO:0000256" key="1">
    <source>
        <dbReference type="SAM" id="Coils"/>
    </source>
</evidence>
<keyword evidence="2" id="KW-0472">Membrane</keyword>
<dbReference type="Proteomes" id="UP000823912">
    <property type="component" value="Unassembled WGS sequence"/>
</dbReference>
<feature type="transmembrane region" description="Helical" evidence="2">
    <location>
        <begin position="163"/>
        <end position="185"/>
    </location>
</feature>
<feature type="transmembrane region" description="Helical" evidence="2">
    <location>
        <begin position="307"/>
        <end position="328"/>
    </location>
</feature>
<feature type="transmembrane region" description="Helical" evidence="2">
    <location>
        <begin position="122"/>
        <end position="142"/>
    </location>
</feature>
<sequence length="518" mass="56464">MEKKKAGLFHASERDGVEYRKASLPSLIMGMAFEGVGTVAYLMIGYATLVGTQGFGIATVTVGVILTLCRIWDGINDPLCAIIFERINPKHGKIRVFMVIGWAICSFGLLLLYVIAAGKVDGVMGIVMFTLGYLLYDAGYTIRAVGAGTTAVVITNDPTQRPMTTAIGAVYSYGVPLILTNLVTLVILPKYDNQYNLPMMAETCLWFIAFSFVLLIIAVIGVWKVDKPETFEVLKLSEAGKKREEKQKVKLREMLAVLKDNRAMQMHIITGVSDKLAQQTGSQQIINTLINGVLIGSYVASQMVNNVSLGVGIVFLFFGGFFIAKWGAKKTTVIWSWISIAVAVVTILFCLFLGGPEGMKKIGVMGVPVIIYTVLTLLKSSASMVLTATNGARAADVTDYEYMRSGNYLPAVVSATYSFIDKAVSSLGSLVATGCVALVGYVNTVPQMGDKATWPIFWMGMFLMFGLPILGWILNVISMKFYILDKEKMVEVQKTLAERKKEVEAMEAEAAKESSDEA</sequence>
<dbReference type="SUPFAM" id="SSF103473">
    <property type="entry name" value="MFS general substrate transporter"/>
    <property type="match status" value="1"/>
</dbReference>
<protein>
    <submittedName>
        <fullName evidence="3">MFS transporter</fullName>
    </submittedName>
</protein>
<comment type="caution">
    <text evidence="3">The sequence shown here is derived from an EMBL/GenBank/DDBJ whole genome shotgun (WGS) entry which is preliminary data.</text>
</comment>
<proteinExistence type="predicted"/>
<name>A0A9D1E7Y0_9FIRM</name>
<reference evidence="3" key="2">
    <citation type="journal article" date="2021" name="PeerJ">
        <title>Extensive microbial diversity within the chicken gut microbiome revealed by metagenomics and culture.</title>
        <authorList>
            <person name="Gilroy R."/>
            <person name="Ravi A."/>
            <person name="Getino M."/>
            <person name="Pursley I."/>
            <person name="Horton D.L."/>
            <person name="Alikhan N.F."/>
            <person name="Baker D."/>
            <person name="Gharbi K."/>
            <person name="Hall N."/>
            <person name="Watson M."/>
            <person name="Adriaenssens E.M."/>
            <person name="Foster-Nyarko E."/>
            <person name="Jarju S."/>
            <person name="Secka A."/>
            <person name="Antonio M."/>
            <person name="Oren A."/>
            <person name="Chaudhuri R.R."/>
            <person name="La Ragione R."/>
            <person name="Hildebrand F."/>
            <person name="Pallen M.J."/>
        </authorList>
    </citation>
    <scope>NUCLEOTIDE SEQUENCE</scope>
    <source>
        <strain evidence="3">ChiSjej5B23-6657</strain>
    </source>
</reference>
<feature type="transmembrane region" description="Helical" evidence="2">
    <location>
        <begin position="456"/>
        <end position="477"/>
    </location>
</feature>
<feature type="transmembrane region" description="Helical" evidence="2">
    <location>
        <begin position="205"/>
        <end position="225"/>
    </location>
</feature>
<feature type="transmembrane region" description="Helical" evidence="2">
    <location>
        <begin position="334"/>
        <end position="355"/>
    </location>
</feature>
<evidence type="ECO:0000256" key="2">
    <source>
        <dbReference type="SAM" id="Phobius"/>
    </source>
</evidence>
<reference evidence="3" key="1">
    <citation type="submission" date="2020-10" db="EMBL/GenBank/DDBJ databases">
        <authorList>
            <person name="Gilroy R."/>
        </authorList>
    </citation>
    <scope>NUCLEOTIDE SEQUENCE</scope>
    <source>
        <strain evidence="3">ChiSjej5B23-6657</strain>
    </source>
</reference>
<organism evidence="3 4">
    <name type="scientific">Candidatus Pullilachnospira gallistercoris</name>
    <dbReference type="NCBI Taxonomy" id="2840911"/>
    <lineage>
        <taxon>Bacteria</taxon>
        <taxon>Bacillati</taxon>
        <taxon>Bacillota</taxon>
        <taxon>Clostridia</taxon>
        <taxon>Lachnospirales</taxon>
        <taxon>Lachnospiraceae</taxon>
        <taxon>Lachnospiraceae incertae sedis</taxon>
        <taxon>Candidatus Pullilachnospira</taxon>
    </lineage>
</organism>
<feature type="coiled-coil region" evidence="1">
    <location>
        <begin position="489"/>
        <end position="516"/>
    </location>
</feature>
<feature type="transmembrane region" description="Helical" evidence="2">
    <location>
        <begin position="55"/>
        <end position="75"/>
    </location>
</feature>
<evidence type="ECO:0000313" key="3">
    <source>
        <dbReference type="EMBL" id="HIR69671.1"/>
    </source>
</evidence>
<dbReference type="InterPro" id="IPR036259">
    <property type="entry name" value="MFS_trans_sf"/>
</dbReference>
<keyword evidence="2" id="KW-0812">Transmembrane</keyword>
<dbReference type="AlphaFoldDB" id="A0A9D1E7Y0"/>
<keyword evidence="2" id="KW-1133">Transmembrane helix</keyword>
<evidence type="ECO:0000313" key="4">
    <source>
        <dbReference type="Proteomes" id="UP000823912"/>
    </source>
</evidence>
<feature type="transmembrane region" description="Helical" evidence="2">
    <location>
        <begin position="427"/>
        <end position="444"/>
    </location>
</feature>
<feature type="transmembrane region" description="Helical" evidence="2">
    <location>
        <begin position="27"/>
        <end position="49"/>
    </location>
</feature>
<accession>A0A9D1E7Y0</accession>